<evidence type="ECO:0000313" key="6">
    <source>
        <dbReference type="EMBL" id="MFC0522969.1"/>
    </source>
</evidence>
<organism evidence="6 7">
    <name type="scientific">Pontibacillus salicampi</name>
    <dbReference type="NCBI Taxonomy" id="1449801"/>
    <lineage>
        <taxon>Bacteria</taxon>
        <taxon>Bacillati</taxon>
        <taxon>Bacillota</taxon>
        <taxon>Bacilli</taxon>
        <taxon>Bacillales</taxon>
        <taxon>Bacillaceae</taxon>
        <taxon>Pontibacillus</taxon>
    </lineage>
</organism>
<name>A0ABV6LKQ9_9BACI</name>
<feature type="DNA-binding region" description="H-T-H motif" evidence="4">
    <location>
        <begin position="29"/>
        <end position="48"/>
    </location>
</feature>
<dbReference type="Proteomes" id="UP001589836">
    <property type="component" value="Unassembled WGS sequence"/>
</dbReference>
<dbReference type="InterPro" id="IPR036271">
    <property type="entry name" value="Tet_transcr_reg_TetR-rel_C_sf"/>
</dbReference>
<dbReference type="InterPro" id="IPR009057">
    <property type="entry name" value="Homeodomain-like_sf"/>
</dbReference>
<dbReference type="InterPro" id="IPR025996">
    <property type="entry name" value="MT1864/Rv1816-like_C"/>
</dbReference>
<dbReference type="RefSeq" id="WP_377345492.1">
    <property type="nucleotide sequence ID" value="NZ_JBHLTP010000003.1"/>
</dbReference>
<dbReference type="Gene3D" id="1.10.357.10">
    <property type="entry name" value="Tetracycline Repressor, domain 2"/>
    <property type="match status" value="1"/>
</dbReference>
<dbReference type="Pfam" id="PF13305">
    <property type="entry name" value="TetR_C_33"/>
    <property type="match status" value="1"/>
</dbReference>
<proteinExistence type="predicted"/>
<gene>
    <name evidence="6" type="ORF">ACFFGV_05100</name>
</gene>
<dbReference type="PROSITE" id="PS50977">
    <property type="entry name" value="HTH_TETR_2"/>
    <property type="match status" value="1"/>
</dbReference>
<dbReference type="Gene3D" id="1.10.10.60">
    <property type="entry name" value="Homeodomain-like"/>
    <property type="match status" value="1"/>
</dbReference>
<dbReference type="EMBL" id="JBHLTP010000003">
    <property type="protein sequence ID" value="MFC0522969.1"/>
    <property type="molecule type" value="Genomic_DNA"/>
</dbReference>
<keyword evidence="1" id="KW-0805">Transcription regulation</keyword>
<comment type="caution">
    <text evidence="6">The sequence shown here is derived from an EMBL/GenBank/DDBJ whole genome shotgun (WGS) entry which is preliminary data.</text>
</comment>
<dbReference type="SUPFAM" id="SSF46689">
    <property type="entry name" value="Homeodomain-like"/>
    <property type="match status" value="1"/>
</dbReference>
<dbReference type="SUPFAM" id="SSF48498">
    <property type="entry name" value="Tetracyclin repressor-like, C-terminal domain"/>
    <property type="match status" value="1"/>
</dbReference>
<evidence type="ECO:0000313" key="7">
    <source>
        <dbReference type="Proteomes" id="UP001589836"/>
    </source>
</evidence>
<evidence type="ECO:0000256" key="3">
    <source>
        <dbReference type="ARBA" id="ARBA00023163"/>
    </source>
</evidence>
<evidence type="ECO:0000256" key="1">
    <source>
        <dbReference type="ARBA" id="ARBA00023015"/>
    </source>
</evidence>
<protein>
    <submittedName>
        <fullName evidence="6">TetR/AcrR family transcriptional regulator</fullName>
    </submittedName>
</protein>
<keyword evidence="3" id="KW-0804">Transcription</keyword>
<sequence length="191" mass="21604">MSPRAGLNQDVIVHKALKLAEMEGIDALTIASLARELNIKPPSLYNHFTGLIAIKKAVAIAAMEEMYHYIIQKIEWKSEGKEMIVALAKAYVEFAEQHRGLYEATLHAPDSADSEVQLAGEPMINLTTRAFSVFHLEQEALIHTVRAFRSFLHGLVDLNHRNEFNIPIQVQDTQQWMIDIFIKGLEHRSSS</sequence>
<dbReference type="Pfam" id="PF00440">
    <property type="entry name" value="TetR_N"/>
    <property type="match status" value="1"/>
</dbReference>
<feature type="domain" description="HTH tetR-type" evidence="5">
    <location>
        <begin position="6"/>
        <end position="66"/>
    </location>
</feature>
<accession>A0ABV6LKQ9</accession>
<keyword evidence="2 4" id="KW-0238">DNA-binding</keyword>
<keyword evidence="7" id="KW-1185">Reference proteome</keyword>
<dbReference type="InterPro" id="IPR001647">
    <property type="entry name" value="HTH_TetR"/>
</dbReference>
<evidence type="ECO:0000256" key="4">
    <source>
        <dbReference type="PROSITE-ProRule" id="PRU00335"/>
    </source>
</evidence>
<evidence type="ECO:0000259" key="5">
    <source>
        <dbReference type="PROSITE" id="PS50977"/>
    </source>
</evidence>
<evidence type="ECO:0000256" key="2">
    <source>
        <dbReference type="ARBA" id="ARBA00023125"/>
    </source>
</evidence>
<reference evidence="6 7" key="1">
    <citation type="submission" date="2024-09" db="EMBL/GenBank/DDBJ databases">
        <authorList>
            <person name="Sun Q."/>
            <person name="Mori K."/>
        </authorList>
    </citation>
    <scope>NUCLEOTIDE SEQUENCE [LARGE SCALE GENOMIC DNA]</scope>
    <source>
        <strain evidence="6 7">NCAIM B.02529</strain>
    </source>
</reference>